<evidence type="ECO:0000256" key="10">
    <source>
        <dbReference type="SAM" id="MobiDB-lite"/>
    </source>
</evidence>
<feature type="transmembrane region" description="Helical" evidence="9">
    <location>
        <begin position="193"/>
        <end position="212"/>
    </location>
</feature>
<evidence type="ECO:0000256" key="1">
    <source>
        <dbReference type="ARBA" id="ARBA00004651"/>
    </source>
</evidence>
<keyword evidence="7 9" id="KW-0472">Membrane</keyword>
<keyword evidence="5 9" id="KW-0812">Transmembrane</keyword>
<feature type="transmembrane region" description="Helical" evidence="9">
    <location>
        <begin position="164"/>
        <end position="186"/>
    </location>
</feature>
<dbReference type="InterPro" id="IPR013525">
    <property type="entry name" value="ABC2_TM"/>
</dbReference>
<evidence type="ECO:0000256" key="5">
    <source>
        <dbReference type="ARBA" id="ARBA00022692"/>
    </source>
</evidence>
<keyword evidence="8" id="KW-0046">Antibiotic resistance</keyword>
<dbReference type="PROSITE" id="PS51012">
    <property type="entry name" value="ABC_TM2"/>
    <property type="match status" value="1"/>
</dbReference>
<feature type="region of interest" description="Disordered" evidence="10">
    <location>
        <begin position="1"/>
        <end position="30"/>
    </location>
</feature>
<dbReference type="PANTHER" id="PTHR30294:SF38">
    <property type="entry name" value="TRANSPORT PERMEASE PROTEIN"/>
    <property type="match status" value="1"/>
</dbReference>
<feature type="domain" description="ABC transmembrane type-2" evidence="11">
    <location>
        <begin position="47"/>
        <end position="274"/>
    </location>
</feature>
<feature type="transmembrane region" description="Helical" evidence="9">
    <location>
        <begin position="127"/>
        <end position="152"/>
    </location>
</feature>
<dbReference type="Pfam" id="PF01061">
    <property type="entry name" value="ABC2_membrane"/>
    <property type="match status" value="1"/>
</dbReference>
<protein>
    <recommendedName>
        <fullName evidence="9">Transport permease protein</fullName>
    </recommendedName>
</protein>
<dbReference type="GO" id="GO:0140359">
    <property type="term" value="F:ABC-type transporter activity"/>
    <property type="evidence" value="ECO:0007669"/>
    <property type="project" value="InterPro"/>
</dbReference>
<evidence type="ECO:0000256" key="3">
    <source>
        <dbReference type="ARBA" id="ARBA00022448"/>
    </source>
</evidence>
<keyword evidence="6 9" id="KW-1133">Transmembrane helix</keyword>
<evidence type="ECO:0000313" key="13">
    <source>
        <dbReference type="Proteomes" id="UP000822993"/>
    </source>
</evidence>
<dbReference type="GO" id="GO:0043190">
    <property type="term" value="C:ATP-binding cassette (ABC) transporter complex"/>
    <property type="evidence" value="ECO:0007669"/>
    <property type="project" value="InterPro"/>
</dbReference>
<organism evidence="12 13">
    <name type="scientific">Oerskovia douganii</name>
    <dbReference type="NCBI Taxonomy" id="2762210"/>
    <lineage>
        <taxon>Bacteria</taxon>
        <taxon>Bacillati</taxon>
        <taxon>Actinomycetota</taxon>
        <taxon>Actinomycetes</taxon>
        <taxon>Micrococcales</taxon>
        <taxon>Cellulomonadaceae</taxon>
        <taxon>Oerskovia</taxon>
    </lineage>
</organism>
<comment type="caution">
    <text evidence="12">The sequence shown here is derived from an EMBL/GenBank/DDBJ whole genome shotgun (WGS) entry which is preliminary data.</text>
</comment>
<keyword evidence="3 9" id="KW-0813">Transport</keyword>
<evidence type="ECO:0000256" key="9">
    <source>
        <dbReference type="RuleBase" id="RU361157"/>
    </source>
</evidence>
<dbReference type="InterPro" id="IPR051449">
    <property type="entry name" value="ABC-2_transporter_component"/>
</dbReference>
<feature type="transmembrane region" description="Helical" evidence="9">
    <location>
        <begin position="87"/>
        <end position="106"/>
    </location>
</feature>
<feature type="transmembrane region" description="Helical" evidence="9">
    <location>
        <begin position="57"/>
        <end position="75"/>
    </location>
</feature>
<dbReference type="AlphaFoldDB" id="A0A9D5UF26"/>
<evidence type="ECO:0000256" key="6">
    <source>
        <dbReference type="ARBA" id="ARBA00022989"/>
    </source>
</evidence>
<gene>
    <name evidence="12" type="ORF">H9623_16380</name>
</gene>
<evidence type="ECO:0000256" key="4">
    <source>
        <dbReference type="ARBA" id="ARBA00022475"/>
    </source>
</evidence>
<dbReference type="PIRSF" id="PIRSF006648">
    <property type="entry name" value="DrrB"/>
    <property type="match status" value="1"/>
</dbReference>
<dbReference type="InterPro" id="IPR047817">
    <property type="entry name" value="ABC2_TM_bact-type"/>
</dbReference>
<feature type="transmembrane region" description="Helical" evidence="9">
    <location>
        <begin position="249"/>
        <end position="271"/>
    </location>
</feature>
<keyword evidence="13" id="KW-1185">Reference proteome</keyword>
<feature type="compositionally biased region" description="Low complexity" evidence="10">
    <location>
        <begin position="8"/>
        <end position="17"/>
    </location>
</feature>
<proteinExistence type="inferred from homology"/>
<dbReference type="InterPro" id="IPR000412">
    <property type="entry name" value="ABC_2_transport"/>
</dbReference>
<evidence type="ECO:0000256" key="2">
    <source>
        <dbReference type="ARBA" id="ARBA00007783"/>
    </source>
</evidence>
<keyword evidence="4 9" id="KW-1003">Cell membrane</keyword>
<dbReference type="EMBL" id="JACSPN010000027">
    <property type="protein sequence ID" value="MBE7701871.1"/>
    <property type="molecule type" value="Genomic_DNA"/>
</dbReference>
<dbReference type="Proteomes" id="UP000822993">
    <property type="component" value="Unassembled WGS sequence"/>
</dbReference>
<evidence type="ECO:0000259" key="11">
    <source>
        <dbReference type="PROSITE" id="PS51012"/>
    </source>
</evidence>
<comment type="similarity">
    <text evidence="2 9">Belongs to the ABC-2 integral membrane protein family.</text>
</comment>
<sequence length="276" mass="28760">MSTHDAHGSAAVAAGASRTEGRRPGPWPRAPRAVSLRLTLATAGRVLRQIRNDPRTIALLVVLPCVLLGLIAWMFDGTPVLDQFGPILVGLFPLVIMFLVTSVTTLRERQSGTLERLMTMPLGKGDFVGGYALAFAVLATVQALVVVAFAVWVCGMDVAGPVGLVVLVAVLDAILGSCLGLAASALARSEFQAVQLMPVVLFPQLITCGLLMPRDEMPAVLEAVSRVLPLTYGVSALQDVAAGGTFADVAGAVAVIVGFIVGALVLGTLTLRRRTA</sequence>
<name>A0A9D5UF26_9CELL</name>
<reference evidence="12 13" key="1">
    <citation type="submission" date="2020-08" db="EMBL/GenBank/DDBJ databases">
        <title>A Genomic Blueprint of the Chicken Gut Microbiome.</title>
        <authorList>
            <person name="Gilroy R."/>
            <person name="Ravi A."/>
            <person name="Getino M."/>
            <person name="Pursley I."/>
            <person name="Horton D.L."/>
            <person name="Alikhan N.-F."/>
            <person name="Baker D."/>
            <person name="Gharbi K."/>
            <person name="Hall N."/>
            <person name="Watson M."/>
            <person name="Adriaenssens E.M."/>
            <person name="Foster-Nyarko E."/>
            <person name="Jarju S."/>
            <person name="Secka A."/>
            <person name="Antonio M."/>
            <person name="Oren A."/>
            <person name="Chaudhuri R."/>
            <person name="La Ragione R.M."/>
            <person name="Hildebrand F."/>
            <person name="Pallen M.J."/>
        </authorList>
    </citation>
    <scope>NUCLEOTIDE SEQUENCE [LARGE SCALE GENOMIC DNA]</scope>
    <source>
        <strain evidence="12 13">Sa1BUA8</strain>
    </source>
</reference>
<dbReference type="PANTHER" id="PTHR30294">
    <property type="entry name" value="MEMBRANE COMPONENT OF ABC TRANSPORTER YHHJ-RELATED"/>
    <property type="match status" value="1"/>
</dbReference>
<dbReference type="GO" id="GO:0046677">
    <property type="term" value="P:response to antibiotic"/>
    <property type="evidence" value="ECO:0007669"/>
    <property type="project" value="UniProtKB-KW"/>
</dbReference>
<comment type="subcellular location">
    <subcellularLocation>
        <location evidence="1 9">Cell membrane</location>
        <topology evidence="1 9">Multi-pass membrane protein</topology>
    </subcellularLocation>
</comment>
<evidence type="ECO:0000313" key="12">
    <source>
        <dbReference type="EMBL" id="MBE7701871.1"/>
    </source>
</evidence>
<evidence type="ECO:0000256" key="8">
    <source>
        <dbReference type="ARBA" id="ARBA00023251"/>
    </source>
</evidence>
<accession>A0A9D5UF26</accession>
<evidence type="ECO:0000256" key="7">
    <source>
        <dbReference type="ARBA" id="ARBA00023136"/>
    </source>
</evidence>